<keyword evidence="10" id="KW-0449">Lipoprotein</keyword>
<evidence type="ECO:0000256" key="2">
    <source>
        <dbReference type="ARBA" id="ARBA00005683"/>
    </source>
</evidence>
<keyword evidence="9" id="KW-0325">Glycoprotein</keyword>
<dbReference type="PRINTS" id="PR01842">
    <property type="entry name" value="WNT2PROTEIN"/>
</dbReference>
<keyword evidence="7" id="KW-0732">Signal</keyword>
<dbReference type="RefSeq" id="XP_072824087.1">
    <property type="nucleotide sequence ID" value="XM_072967986.1"/>
</dbReference>
<dbReference type="InterPro" id="IPR009140">
    <property type="entry name" value="Wnt2"/>
</dbReference>
<evidence type="ECO:0000256" key="7">
    <source>
        <dbReference type="ARBA" id="ARBA00022729"/>
    </source>
</evidence>
<keyword evidence="5" id="KW-0272">Extracellular matrix</keyword>
<evidence type="ECO:0000256" key="10">
    <source>
        <dbReference type="ARBA" id="ARBA00023288"/>
    </source>
</evidence>
<keyword evidence="4" id="KW-0964">Secreted</keyword>
<dbReference type="GeneID" id="102525166"/>
<evidence type="ECO:0000256" key="12">
    <source>
        <dbReference type="SAM" id="MobiDB-lite"/>
    </source>
</evidence>
<keyword evidence="6 11" id="KW-0879">Wnt signaling pathway</keyword>
<name>A0ABM5DT56_VICPA</name>
<evidence type="ECO:0000313" key="13">
    <source>
        <dbReference type="Proteomes" id="UP001652581"/>
    </source>
</evidence>
<dbReference type="SMART" id="SM00097">
    <property type="entry name" value="WNT1"/>
    <property type="match status" value="1"/>
</dbReference>
<dbReference type="InterPro" id="IPR018161">
    <property type="entry name" value="Wnt_CS"/>
</dbReference>
<dbReference type="InterPro" id="IPR005817">
    <property type="entry name" value="Wnt"/>
</dbReference>
<accession>A0ABM5DT56</accession>
<dbReference type="Pfam" id="PF00110">
    <property type="entry name" value="wnt"/>
    <property type="match status" value="1"/>
</dbReference>
<dbReference type="RefSeq" id="XP_072824086.1">
    <property type="nucleotide sequence ID" value="XM_072967985.1"/>
</dbReference>
<evidence type="ECO:0000313" key="15">
    <source>
        <dbReference type="RefSeq" id="XP_072824087.1"/>
    </source>
</evidence>
<dbReference type="PANTHER" id="PTHR12027">
    <property type="entry name" value="WNT RELATED"/>
    <property type="match status" value="1"/>
</dbReference>
<keyword evidence="3 11" id="KW-0217">Developmental protein</keyword>
<keyword evidence="8" id="KW-1015">Disulfide bond</keyword>
<feature type="region of interest" description="Disordered" evidence="12">
    <location>
        <begin position="1"/>
        <end position="25"/>
    </location>
</feature>
<dbReference type="Proteomes" id="UP001652581">
    <property type="component" value="Chromosome 9"/>
</dbReference>
<evidence type="ECO:0000256" key="9">
    <source>
        <dbReference type="ARBA" id="ARBA00023180"/>
    </source>
</evidence>
<keyword evidence="13" id="KW-1185">Reference proteome</keyword>
<evidence type="ECO:0000256" key="3">
    <source>
        <dbReference type="ARBA" id="ARBA00022473"/>
    </source>
</evidence>
<dbReference type="PROSITE" id="PS00246">
    <property type="entry name" value="WNT1"/>
    <property type="match status" value="1"/>
</dbReference>
<dbReference type="PANTHER" id="PTHR12027:SF93">
    <property type="entry name" value="PROTEIN WNT-2B"/>
    <property type="match status" value="1"/>
</dbReference>
<comment type="similarity">
    <text evidence="2 11">Belongs to the Wnt family.</text>
</comment>
<evidence type="ECO:0000256" key="6">
    <source>
        <dbReference type="ARBA" id="ARBA00022687"/>
    </source>
</evidence>
<evidence type="ECO:0000256" key="8">
    <source>
        <dbReference type="ARBA" id="ARBA00023157"/>
    </source>
</evidence>
<gene>
    <name evidence="14 15" type="primary">WNT2B</name>
</gene>
<proteinExistence type="inferred from homology"/>
<evidence type="ECO:0000256" key="5">
    <source>
        <dbReference type="ARBA" id="ARBA00022530"/>
    </source>
</evidence>
<comment type="function">
    <text evidence="11">Ligand for members of the frizzled family of seven transmembrane receptors.</text>
</comment>
<evidence type="ECO:0000313" key="14">
    <source>
        <dbReference type="RefSeq" id="XP_072824086.1"/>
    </source>
</evidence>
<evidence type="ECO:0000256" key="11">
    <source>
        <dbReference type="RuleBase" id="RU003500"/>
    </source>
</evidence>
<dbReference type="PRINTS" id="PR01349">
    <property type="entry name" value="WNTPROTEIN"/>
</dbReference>
<protein>
    <recommendedName>
        <fullName evidence="11">Protein Wnt</fullName>
    </recommendedName>
</protein>
<evidence type="ECO:0000256" key="4">
    <source>
        <dbReference type="ARBA" id="ARBA00022525"/>
    </source>
</evidence>
<evidence type="ECO:0000256" key="1">
    <source>
        <dbReference type="ARBA" id="ARBA00004498"/>
    </source>
</evidence>
<reference evidence="14 15" key="1">
    <citation type="submission" date="2025-05" db="UniProtKB">
        <authorList>
            <consortium name="RefSeq"/>
        </authorList>
    </citation>
    <scope>IDENTIFICATION</scope>
</reference>
<organism evidence="13 14">
    <name type="scientific">Vicugna pacos</name>
    <name type="common">Alpaca</name>
    <name type="synonym">Lama pacos</name>
    <dbReference type="NCBI Taxonomy" id="30538"/>
    <lineage>
        <taxon>Eukaryota</taxon>
        <taxon>Metazoa</taxon>
        <taxon>Chordata</taxon>
        <taxon>Craniata</taxon>
        <taxon>Vertebrata</taxon>
        <taxon>Euteleostomi</taxon>
        <taxon>Mammalia</taxon>
        <taxon>Eutheria</taxon>
        <taxon>Laurasiatheria</taxon>
        <taxon>Artiodactyla</taxon>
        <taxon>Tylopoda</taxon>
        <taxon>Camelidae</taxon>
        <taxon>Vicugna</taxon>
    </lineage>
</organism>
<comment type="subcellular location">
    <subcellularLocation>
        <location evidence="1 11">Secreted</location>
        <location evidence="1 11">Extracellular space</location>
        <location evidence="1 11">Extracellular matrix</location>
    </subcellularLocation>
</comment>
<sequence length="340" mass="38307">MLRPSGAEEAAQLPSRRARAPVPAPAPRLTALDGSRASARLSLACLLLLLLLTLPARVDTSWWYIGALGARVICDNIPGLVSRQRQLCQRYPDIMRSVGEGAREWIRECQHQFRHHRWNCTTLDRDHTVFGRVMLRSSREAAFVYAISSAGVVHAITRACSQGELSVCSCDPYTRGRHHDQRGDFDWGGCSDNIHYGVRFAKAFVDAKEKRLKDARALMNLHNNRCGRTAVRRFLKLECKCHGVSGSCTLRTCWRALSDFRRTGDYLRRRYDGAVQVTATQDGVNFTAARQGYRRATRTDLVYFDNSPDYCVLDKAAVAATLDSSAPECRRGFWCTRDMT</sequence>